<dbReference type="EC" id="1.3.1.98" evidence="6 20"/>
<evidence type="ECO:0000256" key="14">
    <source>
        <dbReference type="ARBA" id="ARBA00022984"/>
    </source>
</evidence>
<organism evidence="22 23">
    <name type="scientific">Gallibacterium genomosp. 3</name>
    <dbReference type="NCBI Taxonomy" id="505345"/>
    <lineage>
        <taxon>Bacteria</taxon>
        <taxon>Pseudomonadati</taxon>
        <taxon>Pseudomonadota</taxon>
        <taxon>Gammaproteobacteria</taxon>
        <taxon>Pasteurellales</taxon>
        <taxon>Pasteurellaceae</taxon>
        <taxon>Gallibacterium</taxon>
    </lineage>
</organism>
<evidence type="ECO:0000256" key="11">
    <source>
        <dbReference type="ARBA" id="ARBA00022827"/>
    </source>
</evidence>
<evidence type="ECO:0000256" key="18">
    <source>
        <dbReference type="ARBA" id="ARBA00031026"/>
    </source>
</evidence>
<feature type="active site" evidence="20">
    <location>
        <position position="162"/>
    </location>
</feature>
<dbReference type="Gene3D" id="3.30.43.10">
    <property type="entry name" value="Uridine Diphospho-n-acetylenolpyruvylglucosamine Reductase, domain 2"/>
    <property type="match status" value="1"/>
</dbReference>
<sequence length="343" mass="38161">MQDLGTSLQPYHTFGVAAQAKQILQIETIDELCSTWQKAQAQQLPILLLGEGSNVLFVEDFAGIVIVNRIKGIQHQQDEHYHYLQVNAGENWHQLVKYCVVQNIGGLENLALIPGCVGSAPVQNIGAYGVELKDVCDAVDVVELATGNQFRLNKTECEFAYRESVFKHRYLHGYAVVAVHFKLAKDWRPVLTYGNLSELAKEQITPQQVFEQICLTRQNKLPDPKQIGSAGSFFKNPVISNAQFEQIYQQYPTMPHYPQADGSVKLAAGWLIDQCGLKGYQIGGAAVHEKQALVLINKANATGQDVVALARYICNQVSDKFQVQLSPEVRFIGKQGEVTFTLK</sequence>
<name>A0A1A7NTH3_9PAST</name>
<dbReference type="PATRIC" id="fig|505345.7.peg.806"/>
<dbReference type="InterPro" id="IPR016166">
    <property type="entry name" value="FAD-bd_PCMH"/>
</dbReference>
<dbReference type="NCBIfam" id="NF010478">
    <property type="entry name" value="PRK13903.1"/>
    <property type="match status" value="1"/>
</dbReference>
<dbReference type="Gene3D" id="3.30.465.10">
    <property type="match status" value="1"/>
</dbReference>
<comment type="subcellular location">
    <subcellularLocation>
        <location evidence="3 20">Cytoplasm</location>
    </subcellularLocation>
</comment>
<evidence type="ECO:0000256" key="6">
    <source>
        <dbReference type="ARBA" id="ARBA00012518"/>
    </source>
</evidence>
<keyword evidence="15 20" id="KW-0560">Oxidoreductase</keyword>
<dbReference type="InterPro" id="IPR016167">
    <property type="entry name" value="FAD-bd_PCMH_sub1"/>
</dbReference>
<keyword evidence="10 20" id="KW-0285">Flavoprotein</keyword>
<dbReference type="EMBL" id="JTJM01000015">
    <property type="protein sequence ID" value="OBW92806.1"/>
    <property type="molecule type" value="Genomic_DNA"/>
</dbReference>
<comment type="function">
    <text evidence="2 20">Cell wall formation.</text>
</comment>
<dbReference type="RefSeq" id="WP_065239047.1">
    <property type="nucleotide sequence ID" value="NZ_JTJM01000015.1"/>
</dbReference>
<keyword evidence="14 20" id="KW-0573">Peptidoglycan synthesis</keyword>
<dbReference type="AlphaFoldDB" id="A0A1A7NTH3"/>
<dbReference type="InterPro" id="IPR036635">
    <property type="entry name" value="MurB_C_sf"/>
</dbReference>
<keyword evidence="8 20" id="KW-0963">Cytoplasm</keyword>
<dbReference type="OrthoDB" id="9804753at2"/>
<dbReference type="GO" id="GO:0009252">
    <property type="term" value="P:peptidoglycan biosynthetic process"/>
    <property type="evidence" value="ECO:0007669"/>
    <property type="project" value="UniProtKB-UniRule"/>
</dbReference>
<evidence type="ECO:0000256" key="1">
    <source>
        <dbReference type="ARBA" id="ARBA00001974"/>
    </source>
</evidence>
<feature type="active site" description="Proton donor" evidence="20">
    <location>
        <position position="232"/>
    </location>
</feature>
<evidence type="ECO:0000256" key="5">
    <source>
        <dbReference type="ARBA" id="ARBA00010485"/>
    </source>
</evidence>
<dbReference type="GO" id="GO:0008762">
    <property type="term" value="F:UDP-N-acetylmuramate dehydrogenase activity"/>
    <property type="evidence" value="ECO:0007669"/>
    <property type="project" value="UniProtKB-UniRule"/>
</dbReference>
<dbReference type="Pfam" id="PF01565">
    <property type="entry name" value="FAD_binding_4"/>
    <property type="match status" value="1"/>
</dbReference>
<protein>
    <recommendedName>
        <fullName evidence="7 20">UDP-N-acetylenolpyruvoylglucosamine reductase</fullName>
        <ecNumber evidence="6 20">1.3.1.98</ecNumber>
    </recommendedName>
    <alternativeName>
        <fullName evidence="18 20">UDP-N-acetylmuramate dehydrogenase</fullName>
    </alternativeName>
</protein>
<evidence type="ECO:0000256" key="8">
    <source>
        <dbReference type="ARBA" id="ARBA00022490"/>
    </source>
</evidence>
<feature type="active site" evidence="20">
    <location>
        <position position="328"/>
    </location>
</feature>
<dbReference type="Pfam" id="PF02873">
    <property type="entry name" value="MurB_C"/>
    <property type="match status" value="1"/>
</dbReference>
<evidence type="ECO:0000256" key="3">
    <source>
        <dbReference type="ARBA" id="ARBA00004496"/>
    </source>
</evidence>
<comment type="similarity">
    <text evidence="5 20">Belongs to the MurB family.</text>
</comment>
<comment type="pathway">
    <text evidence="4 20">Cell wall biogenesis; peptidoglycan biosynthesis.</text>
</comment>
<comment type="cofactor">
    <cofactor evidence="1 20">
        <name>FAD</name>
        <dbReference type="ChEBI" id="CHEBI:57692"/>
    </cofactor>
</comment>
<evidence type="ECO:0000256" key="15">
    <source>
        <dbReference type="ARBA" id="ARBA00023002"/>
    </source>
</evidence>
<evidence type="ECO:0000256" key="10">
    <source>
        <dbReference type="ARBA" id="ARBA00022630"/>
    </source>
</evidence>
<dbReference type="GO" id="GO:0005829">
    <property type="term" value="C:cytosol"/>
    <property type="evidence" value="ECO:0007669"/>
    <property type="project" value="TreeGrafter"/>
</dbReference>
<keyword evidence="12 20" id="KW-0521">NADP</keyword>
<dbReference type="InterPro" id="IPR003170">
    <property type="entry name" value="MurB"/>
</dbReference>
<dbReference type="PANTHER" id="PTHR21071">
    <property type="entry name" value="UDP-N-ACETYLENOLPYRUVOYLGLUCOSAMINE REDUCTASE"/>
    <property type="match status" value="1"/>
</dbReference>
<dbReference type="SUPFAM" id="SSF56176">
    <property type="entry name" value="FAD-binding/transporter-associated domain-like"/>
    <property type="match status" value="1"/>
</dbReference>
<evidence type="ECO:0000313" key="23">
    <source>
        <dbReference type="Proteomes" id="UP000243558"/>
    </source>
</evidence>
<evidence type="ECO:0000256" key="20">
    <source>
        <dbReference type="HAMAP-Rule" id="MF_00037"/>
    </source>
</evidence>
<evidence type="ECO:0000256" key="2">
    <source>
        <dbReference type="ARBA" id="ARBA00003921"/>
    </source>
</evidence>
<evidence type="ECO:0000259" key="21">
    <source>
        <dbReference type="PROSITE" id="PS51387"/>
    </source>
</evidence>
<evidence type="ECO:0000256" key="9">
    <source>
        <dbReference type="ARBA" id="ARBA00022618"/>
    </source>
</evidence>
<dbReference type="GO" id="GO:0071555">
    <property type="term" value="P:cell wall organization"/>
    <property type="evidence" value="ECO:0007669"/>
    <property type="project" value="UniProtKB-KW"/>
</dbReference>
<evidence type="ECO:0000256" key="17">
    <source>
        <dbReference type="ARBA" id="ARBA00023316"/>
    </source>
</evidence>
<dbReference type="GO" id="GO:0051301">
    <property type="term" value="P:cell division"/>
    <property type="evidence" value="ECO:0007669"/>
    <property type="project" value="UniProtKB-KW"/>
</dbReference>
<feature type="domain" description="FAD-binding PCMH-type" evidence="21">
    <location>
        <begin position="16"/>
        <end position="186"/>
    </location>
</feature>
<dbReference type="SUPFAM" id="SSF56194">
    <property type="entry name" value="Uridine diphospho-N-Acetylenolpyruvylglucosamine reductase, MurB, C-terminal domain"/>
    <property type="match status" value="1"/>
</dbReference>
<comment type="catalytic activity">
    <reaction evidence="19 20">
        <text>UDP-N-acetyl-alpha-D-muramate + NADP(+) = UDP-N-acetyl-3-O-(1-carboxyvinyl)-alpha-D-glucosamine + NADPH + H(+)</text>
        <dbReference type="Rhea" id="RHEA:12248"/>
        <dbReference type="ChEBI" id="CHEBI:15378"/>
        <dbReference type="ChEBI" id="CHEBI:57783"/>
        <dbReference type="ChEBI" id="CHEBI:58349"/>
        <dbReference type="ChEBI" id="CHEBI:68483"/>
        <dbReference type="ChEBI" id="CHEBI:70757"/>
        <dbReference type="EC" id="1.3.1.98"/>
    </reaction>
</comment>
<evidence type="ECO:0000256" key="19">
    <source>
        <dbReference type="ARBA" id="ARBA00048914"/>
    </source>
</evidence>
<evidence type="ECO:0000256" key="7">
    <source>
        <dbReference type="ARBA" id="ARBA00015188"/>
    </source>
</evidence>
<dbReference type="HAMAP" id="MF_00037">
    <property type="entry name" value="MurB"/>
    <property type="match status" value="1"/>
</dbReference>
<dbReference type="InterPro" id="IPR036318">
    <property type="entry name" value="FAD-bd_PCMH-like_sf"/>
</dbReference>
<keyword evidence="9 20" id="KW-0132">Cell division</keyword>
<evidence type="ECO:0000256" key="12">
    <source>
        <dbReference type="ARBA" id="ARBA00022857"/>
    </source>
</evidence>
<dbReference type="PROSITE" id="PS51387">
    <property type="entry name" value="FAD_PCMH"/>
    <property type="match status" value="1"/>
</dbReference>
<keyword evidence="11 20" id="KW-0274">FAD</keyword>
<keyword evidence="13 20" id="KW-0133">Cell shape</keyword>
<dbReference type="NCBIfam" id="NF000755">
    <property type="entry name" value="PRK00046.1"/>
    <property type="match status" value="1"/>
</dbReference>
<dbReference type="PANTHER" id="PTHR21071:SF4">
    <property type="entry name" value="UDP-N-ACETYLENOLPYRUVOYLGLUCOSAMINE REDUCTASE"/>
    <property type="match status" value="1"/>
</dbReference>
<dbReference type="NCBIfam" id="TIGR00179">
    <property type="entry name" value="murB"/>
    <property type="match status" value="1"/>
</dbReference>
<evidence type="ECO:0000256" key="16">
    <source>
        <dbReference type="ARBA" id="ARBA00023306"/>
    </source>
</evidence>
<evidence type="ECO:0000256" key="4">
    <source>
        <dbReference type="ARBA" id="ARBA00004752"/>
    </source>
</evidence>
<evidence type="ECO:0000313" key="22">
    <source>
        <dbReference type="EMBL" id="OBW92806.1"/>
    </source>
</evidence>
<gene>
    <name evidence="20 22" type="primary">murB</name>
    <name evidence="22" type="ORF">QV01_04030</name>
</gene>
<reference evidence="22 23" key="1">
    <citation type="submission" date="2014-11" db="EMBL/GenBank/DDBJ databases">
        <title>Pan-genome of Gallibacterium spp.</title>
        <authorList>
            <person name="Kudirkiene E."/>
            <person name="Bojesen A.M."/>
        </authorList>
    </citation>
    <scope>NUCLEOTIDE SEQUENCE [LARGE SCALE GENOMIC DNA]</scope>
    <source>
        <strain evidence="22 23">F151</strain>
    </source>
</reference>
<dbReference type="InterPro" id="IPR011601">
    <property type="entry name" value="MurB_C"/>
</dbReference>
<dbReference type="InterPro" id="IPR016169">
    <property type="entry name" value="FAD-bd_PCMH_sub2"/>
</dbReference>
<dbReference type="Proteomes" id="UP000243558">
    <property type="component" value="Unassembled WGS sequence"/>
</dbReference>
<keyword evidence="17 20" id="KW-0961">Cell wall biogenesis/degradation</keyword>
<accession>A0A1A7NTH3</accession>
<dbReference type="Gene3D" id="3.90.78.10">
    <property type="entry name" value="UDP-N-acetylenolpyruvoylglucosamine reductase, C-terminal domain"/>
    <property type="match status" value="1"/>
</dbReference>
<keyword evidence="23" id="KW-1185">Reference proteome</keyword>
<comment type="caution">
    <text evidence="22">The sequence shown here is derived from an EMBL/GenBank/DDBJ whole genome shotgun (WGS) entry which is preliminary data.</text>
</comment>
<evidence type="ECO:0000256" key="13">
    <source>
        <dbReference type="ARBA" id="ARBA00022960"/>
    </source>
</evidence>
<dbReference type="InterPro" id="IPR006094">
    <property type="entry name" value="Oxid_FAD_bind_N"/>
</dbReference>
<keyword evidence="16 20" id="KW-0131">Cell cycle</keyword>
<proteinExistence type="inferred from homology"/>
<dbReference type="GO" id="GO:0008360">
    <property type="term" value="P:regulation of cell shape"/>
    <property type="evidence" value="ECO:0007669"/>
    <property type="project" value="UniProtKB-KW"/>
</dbReference>
<dbReference type="UniPathway" id="UPA00219"/>
<dbReference type="GO" id="GO:0071949">
    <property type="term" value="F:FAD binding"/>
    <property type="evidence" value="ECO:0007669"/>
    <property type="project" value="InterPro"/>
</dbReference>